<dbReference type="EMBL" id="CAMXCT030000750">
    <property type="protein sequence ID" value="CAL4770114.1"/>
    <property type="molecule type" value="Genomic_DNA"/>
</dbReference>
<protein>
    <submittedName>
        <fullName evidence="2">Uncharacterized protein</fullName>
    </submittedName>
</protein>
<dbReference type="AlphaFoldDB" id="A0A9P1BZS7"/>
<feature type="region of interest" description="Disordered" evidence="1">
    <location>
        <begin position="181"/>
        <end position="202"/>
    </location>
</feature>
<evidence type="ECO:0000313" key="2">
    <source>
        <dbReference type="EMBL" id="CAI3982802.1"/>
    </source>
</evidence>
<proteinExistence type="predicted"/>
<sequence>MPTSKPNPVAELYAELLTPDYVNERLKMVKRRTEGRKPTKVTRTKNNFTFLLNYNGTFAGNYPTKKEVQEALKIVNTRFRLNDFKDKEALKAWLDYEATLQRGAASYVHYRTSRNPGARSGHTRMAQLKNACLAALEDNCGTSGTSDAKMEVDCGEPSPETGHEFAELAMNVWNQVLLKRTRQEQHPQEKLKQKKENGICHR</sequence>
<evidence type="ECO:0000313" key="4">
    <source>
        <dbReference type="Proteomes" id="UP001152797"/>
    </source>
</evidence>
<dbReference type="Proteomes" id="UP001152797">
    <property type="component" value="Unassembled WGS sequence"/>
</dbReference>
<dbReference type="EMBL" id="CAMXCT010000750">
    <property type="protein sequence ID" value="CAI3982802.1"/>
    <property type="molecule type" value="Genomic_DNA"/>
</dbReference>
<dbReference type="EMBL" id="CAMXCT020000750">
    <property type="protein sequence ID" value="CAL1136177.1"/>
    <property type="molecule type" value="Genomic_DNA"/>
</dbReference>
<organism evidence="2">
    <name type="scientific">Cladocopium goreaui</name>
    <dbReference type="NCBI Taxonomy" id="2562237"/>
    <lineage>
        <taxon>Eukaryota</taxon>
        <taxon>Sar</taxon>
        <taxon>Alveolata</taxon>
        <taxon>Dinophyceae</taxon>
        <taxon>Suessiales</taxon>
        <taxon>Symbiodiniaceae</taxon>
        <taxon>Cladocopium</taxon>
    </lineage>
</organism>
<reference evidence="3" key="2">
    <citation type="submission" date="2024-04" db="EMBL/GenBank/DDBJ databases">
        <authorList>
            <person name="Chen Y."/>
            <person name="Shah S."/>
            <person name="Dougan E. K."/>
            <person name="Thang M."/>
            <person name="Chan C."/>
        </authorList>
    </citation>
    <scope>NUCLEOTIDE SEQUENCE [LARGE SCALE GENOMIC DNA]</scope>
</reference>
<evidence type="ECO:0000256" key="1">
    <source>
        <dbReference type="SAM" id="MobiDB-lite"/>
    </source>
</evidence>
<gene>
    <name evidence="2" type="ORF">C1SCF055_LOCUS10466</name>
</gene>
<name>A0A9P1BZS7_9DINO</name>
<evidence type="ECO:0000313" key="3">
    <source>
        <dbReference type="EMBL" id="CAL1136177.1"/>
    </source>
</evidence>
<keyword evidence="4" id="KW-1185">Reference proteome</keyword>
<reference evidence="2" key="1">
    <citation type="submission" date="2022-10" db="EMBL/GenBank/DDBJ databases">
        <authorList>
            <person name="Chen Y."/>
            <person name="Dougan E. K."/>
            <person name="Chan C."/>
            <person name="Rhodes N."/>
            <person name="Thang M."/>
        </authorList>
    </citation>
    <scope>NUCLEOTIDE SEQUENCE</scope>
</reference>
<accession>A0A9P1BZS7</accession>
<comment type="caution">
    <text evidence="2">The sequence shown here is derived from an EMBL/GenBank/DDBJ whole genome shotgun (WGS) entry which is preliminary data.</text>
</comment>